<evidence type="ECO:0000256" key="2">
    <source>
        <dbReference type="ARBA" id="ARBA00019232"/>
    </source>
</evidence>
<sequence length="259" mass="30034">MRSLLTITAAVIAMLVFRALAFTVCAVEDCGIEPLLEHGDRVLVNRWSYGLRTGGGGIFRYERWIRQKPERGELLAFNSPMDTLHDICERTVCAGYFDAGTGDTVMIDGKPMTVPGKCRPVKVEPWNIKLLCNTYRMHERRNAGIKNGKLYVDGKETRYACLAQNYCWISNHGDRRVPDSRYFGFVPENHIIGRIVMIAYSIDGKMTAGGKVREDRCMRILPRRHMMIYGKRKEMKDRDITSRRRTDLNFYEWMHEKRK</sequence>
<dbReference type="SUPFAM" id="SSF51306">
    <property type="entry name" value="LexA/Signal peptidase"/>
    <property type="match status" value="1"/>
</dbReference>
<comment type="caution">
    <text evidence="5">The sequence shown here is derived from an EMBL/GenBank/DDBJ whole genome shotgun (WGS) entry which is preliminary data.</text>
</comment>
<keyword evidence="6" id="KW-1185">Reference proteome</keyword>
<evidence type="ECO:0000256" key="3">
    <source>
        <dbReference type="RuleBase" id="RU362042"/>
    </source>
</evidence>
<gene>
    <name evidence="5" type="primary">lepB</name>
    <name evidence="5" type="ORF">HPS54_00250</name>
</gene>
<keyword evidence="3" id="KW-0645">Protease</keyword>
<dbReference type="PANTHER" id="PTHR43390">
    <property type="entry name" value="SIGNAL PEPTIDASE I"/>
    <property type="match status" value="1"/>
</dbReference>
<dbReference type="Proteomes" id="UP000820977">
    <property type="component" value="Unassembled WGS sequence"/>
</dbReference>
<dbReference type="PANTHER" id="PTHR43390:SF1">
    <property type="entry name" value="CHLOROPLAST PROCESSING PEPTIDASE"/>
    <property type="match status" value="1"/>
</dbReference>
<comment type="similarity">
    <text evidence="1 3">Belongs to the peptidase S26 family.</text>
</comment>
<reference evidence="5 6" key="1">
    <citation type="submission" date="2020-05" db="EMBL/GenBank/DDBJ databases">
        <title>Distinct polysaccharide utilization as determinants for interspecies competition between intestinal Prevotella spp.</title>
        <authorList>
            <person name="Galvez E.J.C."/>
            <person name="Iljazovic A."/>
            <person name="Strowig T."/>
        </authorList>
    </citation>
    <scope>NUCLEOTIDE SEQUENCE [LARGE SCALE GENOMIC DNA]</scope>
    <source>
        <strain evidence="5 6">PCHR</strain>
    </source>
</reference>
<comment type="catalytic activity">
    <reaction evidence="3">
        <text>Cleavage of hydrophobic, N-terminal signal or leader sequences from secreted and periplasmic proteins.</text>
        <dbReference type="EC" id="3.4.21.89"/>
    </reaction>
</comment>
<comment type="subcellular location">
    <subcellularLocation>
        <location evidence="3">Membrane</location>
        <topology evidence="3">Single-pass type II membrane protein</topology>
    </subcellularLocation>
</comment>
<evidence type="ECO:0000313" key="5">
    <source>
        <dbReference type="EMBL" id="NPE23960.1"/>
    </source>
</evidence>
<dbReference type="GO" id="GO:0009003">
    <property type="term" value="F:signal peptidase activity"/>
    <property type="evidence" value="ECO:0007669"/>
    <property type="project" value="UniProtKB-EC"/>
</dbReference>
<evidence type="ECO:0000313" key="6">
    <source>
        <dbReference type="Proteomes" id="UP000820977"/>
    </source>
</evidence>
<dbReference type="InterPro" id="IPR036286">
    <property type="entry name" value="LexA/Signal_pep-like_sf"/>
</dbReference>
<dbReference type="NCBIfam" id="TIGR02227">
    <property type="entry name" value="sigpep_I_bact"/>
    <property type="match status" value="1"/>
</dbReference>
<dbReference type="CDD" id="cd06530">
    <property type="entry name" value="S26_SPase_I"/>
    <property type="match status" value="1"/>
</dbReference>
<feature type="domain" description="Peptidase S26" evidence="4">
    <location>
        <begin position="4"/>
        <end position="199"/>
    </location>
</feature>
<dbReference type="Gene3D" id="2.10.109.10">
    <property type="entry name" value="Umud Fragment, subunit A"/>
    <property type="match status" value="1"/>
</dbReference>
<evidence type="ECO:0000259" key="4">
    <source>
        <dbReference type="Pfam" id="PF10502"/>
    </source>
</evidence>
<protein>
    <recommendedName>
        <fullName evidence="2 3">Signal peptidase I</fullName>
        <ecNumber evidence="3">3.4.21.89</ecNumber>
    </recommendedName>
</protein>
<evidence type="ECO:0000256" key="1">
    <source>
        <dbReference type="ARBA" id="ARBA00009370"/>
    </source>
</evidence>
<dbReference type="EC" id="3.4.21.89" evidence="3"/>
<proteinExistence type="inferred from homology"/>
<accession>A0ABX2B1V7</accession>
<name>A0ABX2B1V7_9BACT</name>
<organism evidence="5 6">
    <name type="scientific">Xylanibacter caecicola</name>
    <dbReference type="NCBI Taxonomy" id="2736294"/>
    <lineage>
        <taxon>Bacteria</taxon>
        <taxon>Pseudomonadati</taxon>
        <taxon>Bacteroidota</taxon>
        <taxon>Bacteroidia</taxon>
        <taxon>Bacteroidales</taxon>
        <taxon>Prevotellaceae</taxon>
        <taxon>Xylanibacter</taxon>
    </lineage>
</organism>
<dbReference type="Pfam" id="PF10502">
    <property type="entry name" value="Peptidase_S26"/>
    <property type="match status" value="1"/>
</dbReference>
<dbReference type="RefSeq" id="WP_172343493.1">
    <property type="nucleotide sequence ID" value="NZ_CASYYZ010000017.1"/>
</dbReference>
<dbReference type="EMBL" id="JABKKJ010000001">
    <property type="protein sequence ID" value="NPE23960.1"/>
    <property type="molecule type" value="Genomic_DNA"/>
</dbReference>
<dbReference type="InterPro" id="IPR019533">
    <property type="entry name" value="Peptidase_S26"/>
</dbReference>
<dbReference type="InterPro" id="IPR000223">
    <property type="entry name" value="Pept_S26A_signal_pept_1"/>
</dbReference>
<keyword evidence="3 5" id="KW-0378">Hydrolase</keyword>